<dbReference type="Proteomes" id="UP001230951">
    <property type="component" value="Unassembled WGS sequence"/>
</dbReference>
<proteinExistence type="predicted"/>
<evidence type="ECO:0000313" key="4">
    <source>
        <dbReference type="Proteomes" id="UP001230951"/>
    </source>
</evidence>
<accession>A0AAW8DH44</accession>
<dbReference type="RefSeq" id="WP_306960566.1">
    <property type="nucleotide sequence ID" value="NZ_JAUSRG010000003.1"/>
</dbReference>
<evidence type="ECO:0000313" key="3">
    <source>
        <dbReference type="EMBL" id="MDQ0180866.1"/>
    </source>
</evidence>
<protein>
    <submittedName>
        <fullName evidence="2">Uncharacterized protein</fullName>
    </submittedName>
</protein>
<dbReference type="EMBL" id="JAUSTF010000004">
    <property type="protein sequence ID" value="MDQ0180866.1"/>
    <property type="molecule type" value="Genomic_DNA"/>
</dbReference>
<feature type="transmembrane region" description="Helical" evidence="1">
    <location>
        <begin position="15"/>
        <end position="36"/>
    </location>
</feature>
<keyword evidence="1" id="KW-0812">Transmembrane</keyword>
<evidence type="ECO:0000256" key="1">
    <source>
        <dbReference type="SAM" id="Phobius"/>
    </source>
</evidence>
<keyword evidence="1" id="KW-0472">Membrane</keyword>
<gene>
    <name evidence="2" type="ORF">J2S90_001660</name>
    <name evidence="3" type="ORF">J2S93_002293</name>
</gene>
<name>A0AAW8DH44_9MICC</name>
<dbReference type="EMBL" id="JAUSRG010000003">
    <property type="protein sequence ID" value="MDP9904705.1"/>
    <property type="molecule type" value="Genomic_DNA"/>
</dbReference>
<sequence>MTGLYLESTGPSRKAHALTAIVAALCGLVLLSSCGLDSMKGNAPTSAQTPSPTTSPDQALADVQALRTETAKLIGNQAWTPIGGPDLSECRLPDSTTGVRYRVSYKTMDPVDVKAAVEKVKALWESKGFSTDIPDRPGTPELTSLFGTGINKREIEFRNNKDRTFLSMDSECVPGSFNDIAMKMPLPDHAG</sequence>
<comment type="caution">
    <text evidence="2">The sequence shown here is derived from an EMBL/GenBank/DDBJ whole genome shotgun (WGS) entry which is preliminary data.</text>
</comment>
<evidence type="ECO:0000313" key="5">
    <source>
        <dbReference type="Proteomes" id="UP001242995"/>
    </source>
</evidence>
<organism evidence="2 5">
    <name type="scientific">Arthrobacter bambusae</name>
    <dbReference type="NCBI Taxonomy" id="1338426"/>
    <lineage>
        <taxon>Bacteria</taxon>
        <taxon>Bacillati</taxon>
        <taxon>Actinomycetota</taxon>
        <taxon>Actinomycetes</taxon>
        <taxon>Micrococcales</taxon>
        <taxon>Micrococcaceae</taxon>
        <taxon>Arthrobacter</taxon>
    </lineage>
</organism>
<dbReference type="Proteomes" id="UP001242995">
    <property type="component" value="Unassembled WGS sequence"/>
</dbReference>
<dbReference type="AlphaFoldDB" id="A0AAW8DH44"/>
<keyword evidence="1" id="KW-1133">Transmembrane helix</keyword>
<reference evidence="2 4" key="1">
    <citation type="submission" date="2023-07" db="EMBL/GenBank/DDBJ databases">
        <title>Sorghum-associated microbial communities from plants grown in Nebraska, USA.</title>
        <authorList>
            <person name="Schachtman D."/>
        </authorList>
    </citation>
    <scope>NUCLEOTIDE SEQUENCE</scope>
    <source>
        <strain evidence="2">DS1006</strain>
        <strain evidence="3 4">DS1016</strain>
    </source>
</reference>
<evidence type="ECO:0000313" key="2">
    <source>
        <dbReference type="EMBL" id="MDP9904705.1"/>
    </source>
</evidence>
<keyword evidence="4" id="KW-1185">Reference proteome</keyword>